<evidence type="ECO:0000313" key="3">
    <source>
        <dbReference type="Proteomes" id="UP000678393"/>
    </source>
</evidence>
<dbReference type="Proteomes" id="UP000678393">
    <property type="component" value="Unassembled WGS sequence"/>
</dbReference>
<name>A0A8S3YLZ4_9EUPU</name>
<comment type="caution">
    <text evidence="2">The sequence shown here is derived from an EMBL/GenBank/DDBJ whole genome shotgun (WGS) entry which is preliminary data.</text>
</comment>
<evidence type="ECO:0000313" key="2">
    <source>
        <dbReference type="EMBL" id="CAG5118109.1"/>
    </source>
</evidence>
<dbReference type="OrthoDB" id="6155250at2759"/>
<keyword evidence="3" id="KW-1185">Reference proteome</keyword>
<dbReference type="AlphaFoldDB" id="A0A8S3YLZ4"/>
<protein>
    <submittedName>
        <fullName evidence="2">Uncharacterized protein</fullName>
    </submittedName>
</protein>
<feature type="non-terminal residue" evidence="2">
    <location>
        <position position="69"/>
    </location>
</feature>
<reference evidence="2" key="1">
    <citation type="submission" date="2021-04" db="EMBL/GenBank/DDBJ databases">
        <authorList>
            <consortium name="Molecular Ecology Group"/>
        </authorList>
    </citation>
    <scope>NUCLEOTIDE SEQUENCE</scope>
</reference>
<organism evidence="2 3">
    <name type="scientific">Candidula unifasciata</name>
    <dbReference type="NCBI Taxonomy" id="100452"/>
    <lineage>
        <taxon>Eukaryota</taxon>
        <taxon>Metazoa</taxon>
        <taxon>Spiralia</taxon>
        <taxon>Lophotrochozoa</taxon>
        <taxon>Mollusca</taxon>
        <taxon>Gastropoda</taxon>
        <taxon>Heterobranchia</taxon>
        <taxon>Euthyneura</taxon>
        <taxon>Panpulmonata</taxon>
        <taxon>Eupulmonata</taxon>
        <taxon>Stylommatophora</taxon>
        <taxon>Helicina</taxon>
        <taxon>Helicoidea</taxon>
        <taxon>Geomitridae</taxon>
        <taxon>Candidula</taxon>
    </lineage>
</organism>
<feature type="compositionally biased region" description="Polar residues" evidence="1">
    <location>
        <begin position="38"/>
        <end position="56"/>
    </location>
</feature>
<feature type="region of interest" description="Disordered" evidence="1">
    <location>
        <begin position="35"/>
        <end position="69"/>
    </location>
</feature>
<gene>
    <name evidence="2" type="ORF">CUNI_LOCUS3667</name>
</gene>
<evidence type="ECO:0000256" key="1">
    <source>
        <dbReference type="SAM" id="MobiDB-lite"/>
    </source>
</evidence>
<feature type="non-terminal residue" evidence="2">
    <location>
        <position position="1"/>
    </location>
</feature>
<dbReference type="EMBL" id="CAJHNH020000497">
    <property type="protein sequence ID" value="CAG5118109.1"/>
    <property type="molecule type" value="Genomic_DNA"/>
</dbReference>
<accession>A0A8S3YLZ4</accession>
<proteinExistence type="predicted"/>
<feature type="compositionally biased region" description="Low complexity" evidence="1">
    <location>
        <begin position="57"/>
        <end position="69"/>
    </location>
</feature>
<sequence>ESMDALADPMSCHKVDAPRPRMFNKIALERELKKRNKNISTNYPDSGIGMSSDNVPSSRSEGGSSSTKK</sequence>